<dbReference type="STRING" id="1095776.SAMN04515672_3120"/>
<dbReference type="Proteomes" id="UP000198882">
    <property type="component" value="Unassembled WGS sequence"/>
</dbReference>
<organism evidence="3 4">
    <name type="scientific">Natronorubrum texcoconense</name>
    <dbReference type="NCBI Taxonomy" id="1095776"/>
    <lineage>
        <taxon>Archaea</taxon>
        <taxon>Methanobacteriati</taxon>
        <taxon>Methanobacteriota</taxon>
        <taxon>Stenosarchaea group</taxon>
        <taxon>Halobacteria</taxon>
        <taxon>Halobacteriales</taxon>
        <taxon>Natrialbaceae</taxon>
        <taxon>Natronorubrum</taxon>
    </lineage>
</organism>
<dbReference type="InterPro" id="IPR022441">
    <property type="entry name" value="Para_beta_helix_rpt-2"/>
</dbReference>
<dbReference type="InterPro" id="IPR006626">
    <property type="entry name" value="PbH1"/>
</dbReference>
<dbReference type="RefSeq" id="WP_090308758.1">
    <property type="nucleotide sequence ID" value="NZ_FNFE01000004.1"/>
</dbReference>
<dbReference type="InterPro" id="IPR026464">
    <property type="entry name" value="NosD_copper_fam"/>
</dbReference>
<dbReference type="SMART" id="SM00722">
    <property type="entry name" value="CASH"/>
    <property type="match status" value="2"/>
</dbReference>
<feature type="domain" description="Carbohydrate-binding/sugar hydrolysis" evidence="2">
    <location>
        <begin position="235"/>
        <end position="398"/>
    </location>
</feature>
<dbReference type="OrthoDB" id="29186at2157"/>
<protein>
    <submittedName>
        <fullName evidence="3">Nitrous oxidase accessory protein</fullName>
    </submittedName>
</protein>
<dbReference type="InterPro" id="IPR012334">
    <property type="entry name" value="Pectin_lyas_fold"/>
</dbReference>
<dbReference type="Pfam" id="PF05048">
    <property type="entry name" value="NosD"/>
    <property type="match status" value="1"/>
</dbReference>
<dbReference type="NCBIfam" id="TIGR03804">
    <property type="entry name" value="para_beta_helix"/>
    <property type="match status" value="3"/>
</dbReference>
<dbReference type="SMART" id="SM00710">
    <property type="entry name" value="PbH1"/>
    <property type="match status" value="9"/>
</dbReference>
<feature type="region of interest" description="Disordered" evidence="1">
    <location>
        <begin position="446"/>
        <end position="466"/>
    </location>
</feature>
<dbReference type="Gene3D" id="2.160.20.10">
    <property type="entry name" value="Single-stranded right-handed beta-helix, Pectin lyase-like"/>
    <property type="match status" value="1"/>
</dbReference>
<gene>
    <name evidence="3" type="ORF">SAMN04515672_3120</name>
</gene>
<dbReference type="AlphaFoldDB" id="A0A1G9BX05"/>
<name>A0A1G9BX05_9EURY</name>
<proteinExistence type="predicted"/>
<evidence type="ECO:0000259" key="2">
    <source>
        <dbReference type="SMART" id="SM00722"/>
    </source>
</evidence>
<dbReference type="InterPro" id="IPR006633">
    <property type="entry name" value="Carb-bd_sugar_hydrolysis-dom"/>
</dbReference>
<feature type="domain" description="Carbohydrate-binding/sugar hydrolysis" evidence="2">
    <location>
        <begin position="85"/>
        <end position="229"/>
    </location>
</feature>
<evidence type="ECO:0000313" key="4">
    <source>
        <dbReference type="Proteomes" id="UP000198882"/>
    </source>
</evidence>
<evidence type="ECO:0000256" key="1">
    <source>
        <dbReference type="SAM" id="MobiDB-lite"/>
    </source>
</evidence>
<dbReference type="SUPFAM" id="SSF51126">
    <property type="entry name" value="Pectin lyase-like"/>
    <property type="match status" value="1"/>
</dbReference>
<dbReference type="EMBL" id="FNFE01000004">
    <property type="protein sequence ID" value="SDK43937.1"/>
    <property type="molecule type" value="Genomic_DNA"/>
</dbReference>
<dbReference type="InterPro" id="IPR011050">
    <property type="entry name" value="Pectin_lyase_fold/virulence"/>
</dbReference>
<dbReference type="InterPro" id="IPR007742">
    <property type="entry name" value="NosD_dom"/>
</dbReference>
<reference evidence="4" key="1">
    <citation type="submission" date="2016-10" db="EMBL/GenBank/DDBJ databases">
        <authorList>
            <person name="Varghese N."/>
            <person name="Submissions S."/>
        </authorList>
    </citation>
    <scope>NUCLEOTIDE SEQUENCE [LARGE SCALE GENOMIC DNA]</scope>
    <source>
        <strain evidence="4">B4,CECT 8067,JCM 17497</strain>
    </source>
</reference>
<keyword evidence="4" id="KW-1185">Reference proteome</keyword>
<dbReference type="NCBIfam" id="TIGR04247">
    <property type="entry name" value="NosD_copper_fam"/>
    <property type="match status" value="1"/>
</dbReference>
<sequence>MSPQLTEGWFAALAAAMLIASLAGAGFAASADTGSASDAVAVTPDVPDPHGVEEPGEPGVATIDGEAFDSLQNAVDAADSGDTIVLEGRFDERVVVETPKLTLEATDPDAALLDGGGEGTVLEIGAENVTVDGLWIRDSGLDRSGEHAGVRVAETAAGATVSDVRITDVSHGVWIDGATGVTVEDSVIAGHADVTPRTDRGNGIHLWEADDAVLRNNAITETRDGIFYQWAENVVTEDNVLWNVRYGVHYMYSDDNRLEGNVAFDNDVGFALMVSAGLEIVDNAAINNRGSSAHGILVKDIDRSEIRGNDVVGNGNGFYVYNAQNNELTDNLVLGNDLGISVTAGTSGELVAGNSFVDNDLQAYASENVQVAWNESDRGNYWSDASVVDLDGDGSSEIRHQPAGAVERIVHEQPQAAVFADSPAFDAVRLAESSFPVLETGGVVDHRPLAEPPHDDWRDYYATHDH</sequence>
<accession>A0A1G9BX05</accession>
<evidence type="ECO:0000313" key="3">
    <source>
        <dbReference type="EMBL" id="SDK43937.1"/>
    </source>
</evidence>